<evidence type="ECO:0000313" key="2">
    <source>
        <dbReference type="Proteomes" id="UP000018144"/>
    </source>
</evidence>
<sequence length="154" mass="16983">MTSQTTSFVLTPSHIPTLATKIHDFCLYTLPYGVPGYLFLDFASFTSIKLPWLDTKRRLLGINHEGFHIELLSVLRDFVESMSGDLSGGEEKEQEGIVGCIVRNRDWYGRCLVKEFGNLFSTDDLGVGLIDADNWVISGALAEGSLALPPTSLV</sequence>
<name>U4KTY9_PYROM</name>
<gene>
    <name evidence="1" type="ORF">PCON_02765</name>
</gene>
<dbReference type="EMBL" id="HF935209">
    <property type="protein sequence ID" value="CCX04583.1"/>
    <property type="molecule type" value="Genomic_DNA"/>
</dbReference>
<dbReference type="AlphaFoldDB" id="U4KTY9"/>
<reference evidence="1 2" key="1">
    <citation type="journal article" date="2013" name="PLoS Genet.">
        <title>The genome and development-dependent transcriptomes of Pyronema confluens: a window into fungal evolution.</title>
        <authorList>
            <person name="Traeger S."/>
            <person name="Altegoer F."/>
            <person name="Freitag M."/>
            <person name="Gabaldon T."/>
            <person name="Kempken F."/>
            <person name="Kumar A."/>
            <person name="Marcet-Houben M."/>
            <person name="Poggeler S."/>
            <person name="Stajich J.E."/>
            <person name="Nowrousian M."/>
        </authorList>
    </citation>
    <scope>NUCLEOTIDE SEQUENCE [LARGE SCALE GENOMIC DNA]</scope>
    <source>
        <strain evidence="2">CBS 100304</strain>
        <tissue evidence="1">Vegetative mycelium</tissue>
    </source>
</reference>
<keyword evidence="2" id="KW-1185">Reference proteome</keyword>
<proteinExistence type="predicted"/>
<organism evidence="1 2">
    <name type="scientific">Pyronema omphalodes (strain CBS 100304)</name>
    <name type="common">Pyronema confluens</name>
    <dbReference type="NCBI Taxonomy" id="1076935"/>
    <lineage>
        <taxon>Eukaryota</taxon>
        <taxon>Fungi</taxon>
        <taxon>Dikarya</taxon>
        <taxon>Ascomycota</taxon>
        <taxon>Pezizomycotina</taxon>
        <taxon>Pezizomycetes</taxon>
        <taxon>Pezizales</taxon>
        <taxon>Pyronemataceae</taxon>
        <taxon>Pyronema</taxon>
    </lineage>
</organism>
<protein>
    <submittedName>
        <fullName evidence="1">Uncharacterized protein</fullName>
    </submittedName>
</protein>
<evidence type="ECO:0000313" key="1">
    <source>
        <dbReference type="EMBL" id="CCX04583.1"/>
    </source>
</evidence>
<accession>U4KTY9</accession>
<dbReference type="Proteomes" id="UP000018144">
    <property type="component" value="Unassembled WGS sequence"/>
</dbReference>